<dbReference type="GeneID" id="18817099"/>
<dbReference type="Pfam" id="PF08316">
    <property type="entry name" value="Pal1"/>
    <property type="match status" value="1"/>
</dbReference>
<feature type="region of interest" description="Disordered" evidence="1">
    <location>
        <begin position="234"/>
        <end position="320"/>
    </location>
</feature>
<dbReference type="InterPro" id="IPR013226">
    <property type="entry name" value="Pal1"/>
</dbReference>
<proteinExistence type="predicted"/>
<accession>F8NEJ8</accession>
<feature type="compositionally biased region" description="Basic and acidic residues" evidence="1">
    <location>
        <begin position="268"/>
        <end position="301"/>
    </location>
</feature>
<feature type="compositionally biased region" description="Polar residues" evidence="1">
    <location>
        <begin position="402"/>
        <end position="418"/>
    </location>
</feature>
<feature type="region of interest" description="Disordered" evidence="1">
    <location>
        <begin position="1"/>
        <end position="113"/>
    </location>
</feature>
<evidence type="ECO:0008006" key="3">
    <source>
        <dbReference type="Google" id="ProtNLM"/>
    </source>
</evidence>
<dbReference type="HOGENOM" id="CLU_681621_0_0_1"/>
<protein>
    <recommendedName>
        <fullName evidence="3">Pal1-domain-containing protein</fullName>
    </recommendedName>
</protein>
<evidence type="ECO:0000313" key="2">
    <source>
        <dbReference type="EMBL" id="EGO30632.1"/>
    </source>
</evidence>
<evidence type="ECO:0000256" key="1">
    <source>
        <dbReference type="SAM" id="MobiDB-lite"/>
    </source>
</evidence>
<dbReference type="KEGG" id="sla:SERLADRAFT_454923"/>
<dbReference type="EMBL" id="GL945428">
    <property type="protein sequence ID" value="EGO30632.1"/>
    <property type="molecule type" value="Genomic_DNA"/>
</dbReference>
<dbReference type="PANTHER" id="PTHR28307">
    <property type="entry name" value="PROTEIN PAL1"/>
    <property type="match status" value="1"/>
</dbReference>
<gene>
    <name evidence="2" type="ORF">SERLADRAFT_454923</name>
</gene>
<dbReference type="AlphaFoldDB" id="F8NEJ8"/>
<reference evidence="2" key="1">
    <citation type="submission" date="2011-04" db="EMBL/GenBank/DDBJ databases">
        <title>Evolution of plant cell wall degrading machinery underlies the functional diversity of forest fungi.</title>
        <authorList>
            <consortium name="US DOE Joint Genome Institute (JGI-PGF)"/>
            <person name="Eastwood D.C."/>
            <person name="Floudas D."/>
            <person name="Binder M."/>
            <person name="Majcherczyk A."/>
            <person name="Schneider P."/>
            <person name="Aerts A."/>
            <person name="Asiegbu F.O."/>
            <person name="Baker S.E."/>
            <person name="Barry K."/>
            <person name="Bendiksby M."/>
            <person name="Blumentritt M."/>
            <person name="Coutinho P.M."/>
            <person name="Cullen D."/>
            <person name="Cullen D."/>
            <person name="Gathman A."/>
            <person name="Goodell B."/>
            <person name="Henrissat B."/>
            <person name="Ihrmark K."/>
            <person name="Kauserud H."/>
            <person name="Kohler A."/>
            <person name="LaButti K."/>
            <person name="Lapidus A."/>
            <person name="Lavin J.L."/>
            <person name="Lee Y.-H."/>
            <person name="Lindquist E."/>
            <person name="Lilly W."/>
            <person name="Lucas S."/>
            <person name="Morin E."/>
            <person name="Murat C."/>
            <person name="Oguiza J.A."/>
            <person name="Park J."/>
            <person name="Pisabarro A.G."/>
            <person name="Riley R."/>
            <person name="Rosling A."/>
            <person name="Salamov A."/>
            <person name="Schmidt O."/>
            <person name="Schmutz J."/>
            <person name="Skrede I."/>
            <person name="Stenlid J."/>
            <person name="Wiebenga A."/>
            <person name="Xie X."/>
            <person name="Kues U."/>
            <person name="Hibbett D.S."/>
            <person name="Hoffmeister D."/>
            <person name="Hogberg N."/>
            <person name="Martin F."/>
            <person name="Grigoriev I.V."/>
            <person name="Watkinson S.C."/>
        </authorList>
    </citation>
    <scope>NUCLEOTIDE SEQUENCE</scope>
    <source>
        <strain evidence="2">S7.9</strain>
    </source>
</reference>
<sequence length="487" mass="53690">MSVTQAKFLPSKNKHCQRHKSTSDPFSNPIHSSKPAPRLPPISPSKLSSRNMFTPIKPHRDKMIEAVRDTVQVRNPDHSPRTRLGRSQSTVPPASGAHNRSPPAGRRSQSQDSVLQAANALEKAKTVKTRTKKGSMHADVIDRLDFTSVGPMFHHDGPFDACAPSRNRHRTKAPMLAWSSTPTEEPTEPNRSLHLSPDIYKATISSSYDSSKRRVDAIAEAWGTHEPEPYQEFFAGGGSVRYDGDNPSNSNVLGYEGHGSRSHTTSKRQMENRDIHEVYREYLDDDVKAKTRDPTDREPHYPSRRSPLPPPQPIIVPESGHADKDGISYSPVVAHTSGAPKRNTSLMHRIRKMRDAPNVPIGYEEATGPLSVENSSTVLHGRPTHRTHNSFLGRFTGVGVTGSRTHPQDNSSPTSDSSDVYVYIDGPRKEKQLPETPHIDADSCVRSSENEIDGFFDGVSSSPGSPTGLGRKTSLLKKVKDAVRGNK</sequence>
<organism>
    <name type="scientific">Serpula lacrymans var. lacrymans (strain S7.9)</name>
    <name type="common">Dry rot fungus</name>
    <dbReference type="NCBI Taxonomy" id="578457"/>
    <lineage>
        <taxon>Eukaryota</taxon>
        <taxon>Fungi</taxon>
        <taxon>Dikarya</taxon>
        <taxon>Basidiomycota</taxon>
        <taxon>Agaricomycotina</taxon>
        <taxon>Agaricomycetes</taxon>
        <taxon>Agaricomycetidae</taxon>
        <taxon>Boletales</taxon>
        <taxon>Coniophorineae</taxon>
        <taxon>Serpulaceae</taxon>
        <taxon>Serpula</taxon>
    </lineage>
</organism>
<dbReference type="OrthoDB" id="5352132at2759"/>
<dbReference type="Proteomes" id="UP000008064">
    <property type="component" value="Unassembled WGS sequence"/>
</dbReference>
<dbReference type="PANTHER" id="PTHR28307:SF2">
    <property type="entry name" value="PROTEIN PAL1"/>
    <property type="match status" value="1"/>
</dbReference>
<dbReference type="RefSeq" id="XP_007312516.1">
    <property type="nucleotide sequence ID" value="XM_007312454.1"/>
</dbReference>
<feature type="region of interest" description="Disordered" evidence="1">
    <location>
        <begin position="400"/>
        <end position="420"/>
    </location>
</feature>
<name>F8NEJ8_SERL9</name>
<dbReference type="GO" id="GO:0005737">
    <property type="term" value="C:cytoplasm"/>
    <property type="evidence" value="ECO:0007669"/>
    <property type="project" value="TreeGrafter"/>
</dbReference>